<comment type="caution">
    <text evidence="2">The sequence shown here is derived from an EMBL/GenBank/DDBJ whole genome shotgun (WGS) entry which is preliminary data.</text>
</comment>
<reference evidence="2 3" key="1">
    <citation type="submission" date="2018-11" db="EMBL/GenBank/DDBJ databases">
        <title>Lysobacter cryohumiis sp. nov., isolated from soil in the Tianshan Mountains, Xinjiang, China.</title>
        <authorList>
            <person name="Luo Y."/>
            <person name="Sheng H."/>
        </authorList>
    </citation>
    <scope>NUCLEOTIDE SEQUENCE [LARGE SCALE GENOMIC DNA]</scope>
    <source>
        <strain evidence="2 3">ZS60</strain>
    </source>
</reference>
<organism evidence="2 3">
    <name type="scientific">Montanilutibacter psychrotolerans</name>
    <dbReference type="NCBI Taxonomy" id="1327343"/>
    <lineage>
        <taxon>Bacteria</taxon>
        <taxon>Pseudomonadati</taxon>
        <taxon>Pseudomonadota</taxon>
        <taxon>Gammaproteobacteria</taxon>
        <taxon>Lysobacterales</taxon>
        <taxon>Lysobacteraceae</taxon>
        <taxon>Montanilutibacter</taxon>
    </lineage>
</organism>
<dbReference type="Pfam" id="PF14024">
    <property type="entry name" value="DUF4240"/>
    <property type="match status" value="1"/>
</dbReference>
<dbReference type="RefSeq" id="WP_123088358.1">
    <property type="nucleotide sequence ID" value="NZ_RIBS01000005.1"/>
</dbReference>
<accession>A0A3M8SPI8</accession>
<feature type="domain" description="DUF4240" evidence="1">
    <location>
        <begin position="1"/>
        <end position="123"/>
    </location>
</feature>
<dbReference type="EMBL" id="RIBS01000005">
    <property type="protein sequence ID" value="RNF83227.1"/>
    <property type="molecule type" value="Genomic_DNA"/>
</dbReference>
<keyword evidence="3" id="KW-1185">Reference proteome</keyword>
<evidence type="ECO:0000259" key="1">
    <source>
        <dbReference type="Pfam" id="PF14024"/>
    </source>
</evidence>
<sequence length="151" mass="17098">MDEKEFWRIIGLFNWKRTGDDDAVLKPAVKELAKQSLEDIQAFEEILSQKLYALDTLAHAKQIGTDAYVDDKQHFSVDVFLYARCCVVANGRDFYESVLSDPAEFPEDMDFEALLELASAAYELKSGNAPDFFDTSVSYETFSNQEGWAVA</sequence>
<evidence type="ECO:0000313" key="3">
    <source>
        <dbReference type="Proteomes" id="UP000267049"/>
    </source>
</evidence>
<dbReference type="Proteomes" id="UP000267049">
    <property type="component" value="Unassembled WGS sequence"/>
</dbReference>
<dbReference type="AlphaFoldDB" id="A0A3M8SPI8"/>
<gene>
    <name evidence="2" type="ORF">EER27_12060</name>
</gene>
<evidence type="ECO:0000313" key="2">
    <source>
        <dbReference type="EMBL" id="RNF83227.1"/>
    </source>
</evidence>
<name>A0A3M8SPI8_9GAMM</name>
<dbReference type="OrthoDB" id="6200718at2"/>
<proteinExistence type="predicted"/>
<dbReference type="InterPro" id="IPR025334">
    <property type="entry name" value="DUF4240"/>
</dbReference>
<protein>
    <submittedName>
        <fullName evidence="2">DUF4240 domain-containing protein</fullName>
    </submittedName>
</protein>